<comment type="subunit">
    <text evidence="1">Heterotrimer of A, B and C subunits.</text>
</comment>
<dbReference type="EMBL" id="LNYR01000012">
    <property type="protein sequence ID" value="KTD51133.1"/>
    <property type="molecule type" value="Genomic_DNA"/>
</dbReference>
<name>A0A378KSU3_9GAMM</name>
<dbReference type="OrthoDB" id="9794326at2"/>
<keyword evidence="1 3" id="KW-0436">Ligase</keyword>
<evidence type="ECO:0000313" key="2">
    <source>
        <dbReference type="EMBL" id="KTD51133.1"/>
    </source>
</evidence>
<dbReference type="AlphaFoldDB" id="A0A378KSU3"/>
<dbReference type="Proteomes" id="UP000254230">
    <property type="component" value="Unassembled WGS sequence"/>
</dbReference>
<organism evidence="3 5">
    <name type="scientific">Legionella quateirensis</name>
    <dbReference type="NCBI Taxonomy" id="45072"/>
    <lineage>
        <taxon>Bacteria</taxon>
        <taxon>Pseudomonadati</taxon>
        <taxon>Pseudomonadota</taxon>
        <taxon>Gammaproteobacteria</taxon>
        <taxon>Legionellales</taxon>
        <taxon>Legionellaceae</taxon>
        <taxon>Legionella</taxon>
    </lineage>
</organism>
<keyword evidence="3" id="KW-0808">Transferase</keyword>
<dbReference type="SUPFAM" id="SSF141000">
    <property type="entry name" value="Glu-tRNAGln amidotransferase C subunit"/>
    <property type="match status" value="1"/>
</dbReference>
<dbReference type="GO" id="GO:0070681">
    <property type="term" value="P:glutaminyl-tRNAGln biosynthesis via transamidation"/>
    <property type="evidence" value="ECO:0007669"/>
    <property type="project" value="TreeGrafter"/>
</dbReference>
<comment type="similarity">
    <text evidence="1">Belongs to the GatC family.</text>
</comment>
<dbReference type="PANTHER" id="PTHR15004">
    <property type="entry name" value="GLUTAMYL-TRNA(GLN) AMIDOTRANSFERASE SUBUNIT C, MITOCHONDRIAL"/>
    <property type="match status" value="1"/>
</dbReference>
<dbReference type="Proteomes" id="UP000054639">
    <property type="component" value="Unassembled WGS sequence"/>
</dbReference>
<dbReference type="Gene3D" id="1.10.20.60">
    <property type="entry name" value="Glu-tRNAGln amidotransferase C subunit, N-terminal domain"/>
    <property type="match status" value="1"/>
</dbReference>
<comment type="catalytic activity">
    <reaction evidence="1">
        <text>L-aspartyl-tRNA(Asn) + L-glutamine + ATP + H2O = L-asparaginyl-tRNA(Asn) + L-glutamate + ADP + phosphate + 2 H(+)</text>
        <dbReference type="Rhea" id="RHEA:14513"/>
        <dbReference type="Rhea" id="RHEA-COMP:9674"/>
        <dbReference type="Rhea" id="RHEA-COMP:9677"/>
        <dbReference type="ChEBI" id="CHEBI:15377"/>
        <dbReference type="ChEBI" id="CHEBI:15378"/>
        <dbReference type="ChEBI" id="CHEBI:29985"/>
        <dbReference type="ChEBI" id="CHEBI:30616"/>
        <dbReference type="ChEBI" id="CHEBI:43474"/>
        <dbReference type="ChEBI" id="CHEBI:58359"/>
        <dbReference type="ChEBI" id="CHEBI:78515"/>
        <dbReference type="ChEBI" id="CHEBI:78516"/>
        <dbReference type="ChEBI" id="CHEBI:456216"/>
    </reaction>
</comment>
<comment type="function">
    <text evidence="1">Allows the formation of correctly charged Asn-tRNA(Asn) or Gln-tRNA(Gln) through the transamidation of misacylated Asp-tRNA(Asn) or Glu-tRNA(Gln) in organisms which lack either or both of asparaginyl-tRNA or glutaminyl-tRNA synthetases. The reaction takes place in the presence of glutamine and ATP through an activated phospho-Asp-tRNA(Asn) or phospho-Glu-tRNA(Gln).</text>
</comment>
<gene>
    <name evidence="1 3" type="primary">gatC</name>
    <name evidence="2" type="ORF">Lqua_1360</name>
    <name evidence="3" type="ORF">NCTC12376_01433</name>
</gene>
<dbReference type="RefSeq" id="WP_058473525.1">
    <property type="nucleotide sequence ID" value="NZ_CAAAIL010000013.1"/>
</dbReference>
<dbReference type="GO" id="GO:0005524">
    <property type="term" value="F:ATP binding"/>
    <property type="evidence" value="ECO:0007669"/>
    <property type="project" value="UniProtKB-KW"/>
</dbReference>
<sequence>MTISTQDLEKIARLAYLEIDAEHSTQLTQEISSIMDFVDQLRAVDTTEVAPLFHPFALHQRLRTDEVTEEDCIAELEAIAPMFEDNLYLVPKVIESGK</sequence>
<comment type="catalytic activity">
    <reaction evidence="1">
        <text>L-glutamyl-tRNA(Gln) + L-glutamine + ATP + H2O = L-glutaminyl-tRNA(Gln) + L-glutamate + ADP + phosphate + H(+)</text>
        <dbReference type="Rhea" id="RHEA:17521"/>
        <dbReference type="Rhea" id="RHEA-COMP:9681"/>
        <dbReference type="Rhea" id="RHEA-COMP:9684"/>
        <dbReference type="ChEBI" id="CHEBI:15377"/>
        <dbReference type="ChEBI" id="CHEBI:15378"/>
        <dbReference type="ChEBI" id="CHEBI:29985"/>
        <dbReference type="ChEBI" id="CHEBI:30616"/>
        <dbReference type="ChEBI" id="CHEBI:43474"/>
        <dbReference type="ChEBI" id="CHEBI:58359"/>
        <dbReference type="ChEBI" id="CHEBI:78520"/>
        <dbReference type="ChEBI" id="CHEBI:78521"/>
        <dbReference type="ChEBI" id="CHEBI:456216"/>
    </reaction>
</comment>
<dbReference type="GO" id="GO:0006450">
    <property type="term" value="P:regulation of translational fidelity"/>
    <property type="evidence" value="ECO:0007669"/>
    <property type="project" value="InterPro"/>
</dbReference>
<dbReference type="PANTHER" id="PTHR15004:SF0">
    <property type="entry name" value="GLUTAMYL-TRNA(GLN) AMIDOTRANSFERASE SUBUNIT C, MITOCHONDRIAL"/>
    <property type="match status" value="1"/>
</dbReference>
<keyword evidence="1" id="KW-0067">ATP-binding</keyword>
<dbReference type="GO" id="GO:0016740">
    <property type="term" value="F:transferase activity"/>
    <property type="evidence" value="ECO:0007669"/>
    <property type="project" value="UniProtKB-KW"/>
</dbReference>
<dbReference type="NCBIfam" id="TIGR00135">
    <property type="entry name" value="gatC"/>
    <property type="match status" value="1"/>
</dbReference>
<protein>
    <recommendedName>
        <fullName evidence="1">Aspartyl/glutamyl-tRNA(Asn/Gln) amidotransferase subunit C</fullName>
        <shortName evidence="1">Asp/Glu-ADT subunit C</shortName>
        <ecNumber evidence="1">6.3.5.-</ecNumber>
    </recommendedName>
</protein>
<dbReference type="STRING" id="45072.Lqua_1360"/>
<reference evidence="3 5" key="2">
    <citation type="submission" date="2018-06" db="EMBL/GenBank/DDBJ databases">
        <authorList>
            <consortium name="Pathogen Informatics"/>
            <person name="Doyle S."/>
        </authorList>
    </citation>
    <scope>NUCLEOTIDE SEQUENCE [LARGE SCALE GENOMIC DNA]</scope>
    <source>
        <strain evidence="3 5">NCTC12376</strain>
    </source>
</reference>
<keyword evidence="4" id="KW-1185">Reference proteome</keyword>
<accession>A0A378KSU3</accession>
<keyword evidence="1" id="KW-0547">Nucleotide-binding</keyword>
<dbReference type="GO" id="GO:0050567">
    <property type="term" value="F:glutaminyl-tRNA synthase (glutamine-hydrolyzing) activity"/>
    <property type="evidence" value="ECO:0007669"/>
    <property type="project" value="UniProtKB-UniRule"/>
</dbReference>
<dbReference type="InterPro" id="IPR036113">
    <property type="entry name" value="Asp/Glu-ADT_sf_sub_c"/>
</dbReference>
<evidence type="ECO:0000313" key="3">
    <source>
        <dbReference type="EMBL" id="STY17622.1"/>
    </source>
</evidence>
<dbReference type="Pfam" id="PF02686">
    <property type="entry name" value="GatC"/>
    <property type="match status" value="1"/>
</dbReference>
<proteinExistence type="inferred from homology"/>
<evidence type="ECO:0000313" key="4">
    <source>
        <dbReference type="Proteomes" id="UP000054639"/>
    </source>
</evidence>
<dbReference type="EMBL" id="UGOW01000001">
    <property type="protein sequence ID" value="STY17622.1"/>
    <property type="molecule type" value="Genomic_DNA"/>
</dbReference>
<evidence type="ECO:0000256" key="1">
    <source>
        <dbReference type="HAMAP-Rule" id="MF_00122"/>
    </source>
</evidence>
<dbReference type="InterPro" id="IPR003837">
    <property type="entry name" value="GatC"/>
</dbReference>
<dbReference type="EC" id="6.3.5.-" evidence="1"/>
<dbReference type="HAMAP" id="MF_00122">
    <property type="entry name" value="GatC"/>
    <property type="match status" value="1"/>
</dbReference>
<dbReference type="GO" id="GO:0006412">
    <property type="term" value="P:translation"/>
    <property type="evidence" value="ECO:0007669"/>
    <property type="project" value="UniProtKB-UniRule"/>
</dbReference>
<reference evidence="2 4" key="1">
    <citation type="submission" date="2015-11" db="EMBL/GenBank/DDBJ databases">
        <title>Genomic analysis of 38 Legionella species identifies large and diverse effector repertoires.</title>
        <authorList>
            <person name="Burstein D."/>
            <person name="Amaro F."/>
            <person name="Zusman T."/>
            <person name="Lifshitz Z."/>
            <person name="Cohen O."/>
            <person name="Gilbert J.A."/>
            <person name="Pupko T."/>
            <person name="Shuman H.A."/>
            <person name="Segal G."/>
        </authorList>
    </citation>
    <scope>NUCLEOTIDE SEQUENCE [LARGE SCALE GENOMIC DNA]</scope>
    <source>
        <strain evidence="2 4">ATCC 49507</strain>
    </source>
</reference>
<evidence type="ECO:0000313" key="5">
    <source>
        <dbReference type="Proteomes" id="UP000254230"/>
    </source>
</evidence>
<keyword evidence="1" id="KW-0648">Protein biosynthesis</keyword>